<dbReference type="AlphaFoldDB" id="A0A5J4PJG3"/>
<accession>A0A5J4PJG3</accession>
<feature type="transmembrane region" description="Helical" evidence="1">
    <location>
        <begin position="7"/>
        <end position="31"/>
    </location>
</feature>
<comment type="caution">
    <text evidence="2">The sequence shown here is derived from an EMBL/GenBank/DDBJ whole genome shotgun (WGS) entry which is preliminary data.</text>
</comment>
<evidence type="ECO:0000313" key="2">
    <source>
        <dbReference type="EMBL" id="KAA6309442.1"/>
    </source>
</evidence>
<keyword evidence="1" id="KW-0812">Transmembrane</keyword>
<evidence type="ECO:0000256" key="1">
    <source>
        <dbReference type="SAM" id="Phobius"/>
    </source>
</evidence>
<gene>
    <name evidence="2" type="ORF">EZS28_056509</name>
</gene>
<protein>
    <submittedName>
        <fullName evidence="2">Uncharacterized protein</fullName>
    </submittedName>
</protein>
<reference evidence="2 3" key="1">
    <citation type="submission" date="2019-03" db="EMBL/GenBank/DDBJ databases">
        <title>Single cell metagenomics reveals metabolic interactions within the superorganism composed of flagellate Streblomastix strix and complex community of Bacteroidetes bacteria on its surface.</title>
        <authorList>
            <person name="Treitli S.C."/>
            <person name="Kolisko M."/>
            <person name="Husnik F."/>
            <person name="Keeling P."/>
            <person name="Hampl V."/>
        </authorList>
    </citation>
    <scope>NUCLEOTIDE SEQUENCE [LARGE SCALE GENOMIC DNA]</scope>
    <source>
        <strain evidence="2">ST1C</strain>
    </source>
</reference>
<proteinExistence type="predicted"/>
<feature type="non-terminal residue" evidence="2">
    <location>
        <position position="157"/>
    </location>
</feature>
<dbReference type="Proteomes" id="UP000324800">
    <property type="component" value="Unassembled WGS sequence"/>
</dbReference>
<keyword evidence="1" id="KW-1133">Transmembrane helix</keyword>
<dbReference type="EMBL" id="SNRW01050290">
    <property type="protein sequence ID" value="KAA6309442.1"/>
    <property type="molecule type" value="Genomic_DNA"/>
</dbReference>
<organism evidence="2 3">
    <name type="scientific">Streblomastix strix</name>
    <dbReference type="NCBI Taxonomy" id="222440"/>
    <lineage>
        <taxon>Eukaryota</taxon>
        <taxon>Metamonada</taxon>
        <taxon>Preaxostyla</taxon>
        <taxon>Oxymonadida</taxon>
        <taxon>Streblomastigidae</taxon>
        <taxon>Streblomastix</taxon>
    </lineage>
</organism>
<keyword evidence="1" id="KW-0472">Membrane</keyword>
<evidence type="ECO:0000313" key="3">
    <source>
        <dbReference type="Proteomes" id="UP000324800"/>
    </source>
</evidence>
<sequence>MVIILKLVIIVMGCIPEDIVVIQILIIRLILNMVINIELEDFILNLKESIKEDIIILVVEVEEVMLQKINYINFIIAFMWVDINILLHSYLMLYFEIHIDLILYIRLFLQLDRIMEIVDILNWALKYLIEIEIVIELMIQKNILELSLLLILDIYQI</sequence>
<feature type="transmembrane region" description="Helical" evidence="1">
    <location>
        <begin position="71"/>
        <end position="95"/>
    </location>
</feature>
<name>A0A5J4PJG3_9EUKA</name>